<accession>A0ABT4CGS9</accession>
<evidence type="ECO:0000256" key="2">
    <source>
        <dbReference type="ARBA" id="ARBA00023125"/>
    </source>
</evidence>
<keyword evidence="2 4" id="KW-0238">DNA-binding</keyword>
<dbReference type="InterPro" id="IPR001647">
    <property type="entry name" value="HTH_TetR"/>
</dbReference>
<keyword evidence="3" id="KW-0804">Transcription</keyword>
<sequence>MTTTPPVDGRSALRAERRRAILDAARTLATEHGPDGFTVEQVAAVAGVSRRTVFNHVAGLDQLLVAVCEQILAEATVALLGEVERRTADLPSGAAGGRAALDAMAEATRVVDLPTAIATIHRLLGCPEIGDERAQRISRTAFDHVGGRLRAQLVHRAPGLDPVDLELDLALLFSGIVTIAGLWLEQHPDLAPDVPAGARTDWDALLDRVLERLRPGAHRAEPPGSPTAP</sequence>
<dbReference type="InterPro" id="IPR050109">
    <property type="entry name" value="HTH-type_TetR-like_transc_reg"/>
</dbReference>
<dbReference type="PROSITE" id="PS50977">
    <property type="entry name" value="HTH_TETR_2"/>
    <property type="match status" value="1"/>
</dbReference>
<evidence type="ECO:0000256" key="3">
    <source>
        <dbReference type="ARBA" id="ARBA00023163"/>
    </source>
</evidence>
<evidence type="ECO:0000256" key="4">
    <source>
        <dbReference type="PROSITE-ProRule" id="PRU00335"/>
    </source>
</evidence>
<organism evidence="6 7">
    <name type="scientific">Nocardioides pini</name>
    <dbReference type="NCBI Taxonomy" id="2975053"/>
    <lineage>
        <taxon>Bacteria</taxon>
        <taxon>Bacillati</taxon>
        <taxon>Actinomycetota</taxon>
        <taxon>Actinomycetes</taxon>
        <taxon>Propionibacteriales</taxon>
        <taxon>Nocardioidaceae</taxon>
        <taxon>Nocardioides</taxon>
    </lineage>
</organism>
<feature type="DNA-binding region" description="H-T-H motif" evidence="4">
    <location>
        <begin position="38"/>
        <end position="57"/>
    </location>
</feature>
<dbReference type="PANTHER" id="PTHR30055:SF234">
    <property type="entry name" value="HTH-TYPE TRANSCRIPTIONAL REGULATOR BETI"/>
    <property type="match status" value="1"/>
</dbReference>
<keyword evidence="7" id="KW-1185">Reference proteome</keyword>
<dbReference type="Proteomes" id="UP001074726">
    <property type="component" value="Unassembled WGS sequence"/>
</dbReference>
<reference evidence="6" key="1">
    <citation type="submission" date="2022-08" db="EMBL/GenBank/DDBJ databases">
        <title>Genome sequencing of Nocardioides sp. STR2.</title>
        <authorList>
            <person name="So Y."/>
        </authorList>
    </citation>
    <scope>NUCLEOTIDE SEQUENCE</scope>
    <source>
        <strain evidence="6">STR2</strain>
    </source>
</reference>
<evidence type="ECO:0000313" key="7">
    <source>
        <dbReference type="Proteomes" id="UP001074726"/>
    </source>
</evidence>
<gene>
    <name evidence="6" type="ORF">NYO98_17140</name>
</gene>
<comment type="caution">
    <text evidence="6">The sequence shown here is derived from an EMBL/GenBank/DDBJ whole genome shotgun (WGS) entry which is preliminary data.</text>
</comment>
<dbReference type="PANTHER" id="PTHR30055">
    <property type="entry name" value="HTH-TYPE TRANSCRIPTIONAL REGULATOR RUTR"/>
    <property type="match status" value="1"/>
</dbReference>
<proteinExistence type="predicted"/>
<dbReference type="Pfam" id="PF00440">
    <property type="entry name" value="TetR_N"/>
    <property type="match status" value="1"/>
</dbReference>
<dbReference type="InterPro" id="IPR009057">
    <property type="entry name" value="Homeodomain-like_sf"/>
</dbReference>
<dbReference type="Gene3D" id="1.10.357.10">
    <property type="entry name" value="Tetracycline Repressor, domain 2"/>
    <property type="match status" value="1"/>
</dbReference>
<dbReference type="PRINTS" id="PR00455">
    <property type="entry name" value="HTHTETR"/>
</dbReference>
<dbReference type="RefSeq" id="WP_268112961.1">
    <property type="nucleotide sequence ID" value="NZ_JAPPUX010000005.1"/>
</dbReference>
<protein>
    <submittedName>
        <fullName evidence="6">TetR/AcrR family transcriptional regulator</fullName>
    </submittedName>
</protein>
<dbReference type="EMBL" id="JAPPUX010000005">
    <property type="protein sequence ID" value="MCY4728011.1"/>
    <property type="molecule type" value="Genomic_DNA"/>
</dbReference>
<name>A0ABT4CGS9_9ACTN</name>
<evidence type="ECO:0000256" key="1">
    <source>
        <dbReference type="ARBA" id="ARBA00023015"/>
    </source>
</evidence>
<evidence type="ECO:0000313" key="6">
    <source>
        <dbReference type="EMBL" id="MCY4728011.1"/>
    </source>
</evidence>
<keyword evidence="1" id="KW-0805">Transcription regulation</keyword>
<feature type="domain" description="HTH tetR-type" evidence="5">
    <location>
        <begin position="15"/>
        <end position="75"/>
    </location>
</feature>
<evidence type="ECO:0000259" key="5">
    <source>
        <dbReference type="PROSITE" id="PS50977"/>
    </source>
</evidence>
<dbReference type="SUPFAM" id="SSF46689">
    <property type="entry name" value="Homeodomain-like"/>
    <property type="match status" value="1"/>
</dbReference>